<evidence type="ECO:0000313" key="8">
    <source>
        <dbReference type="EMBL" id="JAS66822.1"/>
    </source>
</evidence>
<dbReference type="GO" id="GO:0031982">
    <property type="term" value="C:vesicle"/>
    <property type="evidence" value="ECO:0007669"/>
    <property type="project" value="TreeGrafter"/>
</dbReference>
<comment type="similarity">
    <text evidence="1">Belongs to the cystatin family.</text>
</comment>
<evidence type="ECO:0000256" key="1">
    <source>
        <dbReference type="ARBA" id="ARBA00009403"/>
    </source>
</evidence>
<dbReference type="GO" id="GO:0005615">
    <property type="term" value="C:extracellular space"/>
    <property type="evidence" value="ECO:0007669"/>
    <property type="project" value="TreeGrafter"/>
</dbReference>
<dbReference type="AlphaFoldDB" id="A0A1B6GWI6"/>
<dbReference type="FunFam" id="3.10.450.10:FF:000004">
    <property type="entry name" value="Cystatin C"/>
    <property type="match status" value="1"/>
</dbReference>
<dbReference type="SMART" id="SM00043">
    <property type="entry name" value="CY"/>
    <property type="match status" value="2"/>
</dbReference>
<dbReference type="InterPro" id="IPR018073">
    <property type="entry name" value="Prot_inh_cystat_CS"/>
</dbReference>
<keyword evidence="6" id="KW-0732">Signal</keyword>
<sequence>MLTMKITYILFITLLRNQFCQCDDFDDFQSNVDSFLDAFDDAYTTELYPSTTDESNLENKIATAATVLEQGAVNQNEEEPQPAVEEPVVTEAVFPLGGEIKHELNEEVRALAEKVVSSISPQLRLVNVTEAITMVTNKVLRSLLLVVASSECEGEACPYTCRVELMNRFGEEEVLWQNCIDTPSLNMVRRKRGAIGGFKQVDDEEARELAEIAAQTLDSIDADDTKRVVLQVLRAQKQLVNGIMYHLTLEMAMSDCKEEAEKCEGKLSDHNICKILMQRLFSGEAPHNAQVIKSECTPISKAKEADNKKTQKRARRHVTGSGVDANTISDNDHQHPHKKNHARSRMVGGKTIQDPESDRIKEISAFALAEIEKTSNSANKQKIVRVVDARSQVVSGVKYFLRMELVETNCRKDSNQTDCNASDDQVLQTCNVVVWDKPWKKFRAVTRIHCSPVDGRSKRGIPGGLSSANPNDPEVQDAARFAVSEFDKQSNSLFSSKLVVVKEAKTQVV</sequence>
<dbReference type="Pfam" id="PF00031">
    <property type="entry name" value="Cystatin"/>
    <property type="match status" value="3"/>
</dbReference>
<accession>A0A1B6GWI6</accession>
<name>A0A1B6GWI6_9HEMI</name>
<dbReference type="EMBL" id="GECZ01002947">
    <property type="protein sequence ID" value="JAS66822.1"/>
    <property type="molecule type" value="Transcribed_RNA"/>
</dbReference>
<evidence type="ECO:0000256" key="2">
    <source>
        <dbReference type="ARBA" id="ARBA00022690"/>
    </source>
</evidence>
<keyword evidence="3" id="KW-0789">Thiol protease inhibitor</keyword>
<dbReference type="InterPro" id="IPR046350">
    <property type="entry name" value="Cystatin_sf"/>
</dbReference>
<feature type="domain" description="Cystatin" evidence="7">
    <location>
        <begin position="345"/>
        <end position="451"/>
    </location>
</feature>
<dbReference type="PANTHER" id="PTHR46186">
    <property type="entry name" value="CYSTATIN"/>
    <property type="match status" value="1"/>
</dbReference>
<feature type="region of interest" description="Disordered" evidence="5">
    <location>
        <begin position="302"/>
        <end position="353"/>
    </location>
</feature>
<dbReference type="PROSITE" id="PS00287">
    <property type="entry name" value="CYSTATIN"/>
    <property type="match status" value="1"/>
</dbReference>
<keyword evidence="2" id="KW-0646">Protease inhibitor</keyword>
<keyword evidence="4" id="KW-1015">Disulfide bond</keyword>
<evidence type="ECO:0000256" key="6">
    <source>
        <dbReference type="SAM" id="SignalP"/>
    </source>
</evidence>
<feature type="compositionally biased region" description="Basic residues" evidence="5">
    <location>
        <begin position="335"/>
        <end position="344"/>
    </location>
</feature>
<evidence type="ECO:0000256" key="5">
    <source>
        <dbReference type="SAM" id="MobiDB-lite"/>
    </source>
</evidence>
<dbReference type="CDD" id="cd00042">
    <property type="entry name" value="CY"/>
    <property type="match status" value="3"/>
</dbReference>
<reference evidence="8" key="1">
    <citation type="submission" date="2015-11" db="EMBL/GenBank/DDBJ databases">
        <title>De novo transcriptome assembly of four potential Pierce s Disease insect vectors from Arizona vineyards.</title>
        <authorList>
            <person name="Tassone E.E."/>
        </authorList>
    </citation>
    <scope>NUCLEOTIDE SEQUENCE</scope>
</reference>
<gene>
    <name evidence="8" type="ORF">g.30725</name>
</gene>
<organism evidence="8">
    <name type="scientific">Cuerna arida</name>
    <dbReference type="NCBI Taxonomy" id="1464854"/>
    <lineage>
        <taxon>Eukaryota</taxon>
        <taxon>Metazoa</taxon>
        <taxon>Ecdysozoa</taxon>
        <taxon>Arthropoda</taxon>
        <taxon>Hexapoda</taxon>
        <taxon>Insecta</taxon>
        <taxon>Pterygota</taxon>
        <taxon>Neoptera</taxon>
        <taxon>Paraneoptera</taxon>
        <taxon>Hemiptera</taxon>
        <taxon>Auchenorrhyncha</taxon>
        <taxon>Membracoidea</taxon>
        <taxon>Cicadellidae</taxon>
        <taxon>Cicadellinae</taxon>
        <taxon>Proconiini</taxon>
        <taxon>Cuerna</taxon>
    </lineage>
</organism>
<proteinExistence type="inferred from homology"/>
<dbReference type="InterPro" id="IPR000010">
    <property type="entry name" value="Cystatin_dom"/>
</dbReference>
<dbReference type="GO" id="GO:0004869">
    <property type="term" value="F:cysteine-type endopeptidase inhibitor activity"/>
    <property type="evidence" value="ECO:0007669"/>
    <property type="project" value="UniProtKB-KW"/>
</dbReference>
<dbReference type="PANTHER" id="PTHR46186:SF2">
    <property type="entry name" value="CYSTATIN"/>
    <property type="match status" value="1"/>
</dbReference>
<evidence type="ECO:0000256" key="3">
    <source>
        <dbReference type="ARBA" id="ARBA00022704"/>
    </source>
</evidence>
<feature type="domain" description="Cystatin" evidence="7">
    <location>
        <begin position="193"/>
        <end position="297"/>
    </location>
</feature>
<dbReference type="SUPFAM" id="SSF54403">
    <property type="entry name" value="Cystatin/monellin"/>
    <property type="match status" value="3"/>
</dbReference>
<dbReference type="Gene3D" id="3.10.450.10">
    <property type="match status" value="3"/>
</dbReference>
<feature type="signal peptide" evidence="6">
    <location>
        <begin position="1"/>
        <end position="22"/>
    </location>
</feature>
<feature type="chain" id="PRO_5018714997" description="Cystatin domain-containing protein" evidence="6">
    <location>
        <begin position="23"/>
        <end position="509"/>
    </location>
</feature>
<evidence type="ECO:0000259" key="7">
    <source>
        <dbReference type="SMART" id="SM00043"/>
    </source>
</evidence>
<evidence type="ECO:0000256" key="4">
    <source>
        <dbReference type="ARBA" id="ARBA00023157"/>
    </source>
</evidence>
<protein>
    <recommendedName>
        <fullName evidence="7">Cystatin domain-containing protein</fullName>
    </recommendedName>
</protein>
<feature type="non-terminal residue" evidence="8">
    <location>
        <position position="509"/>
    </location>
</feature>
<dbReference type="GO" id="GO:0005737">
    <property type="term" value="C:cytoplasm"/>
    <property type="evidence" value="ECO:0007669"/>
    <property type="project" value="TreeGrafter"/>
</dbReference>